<dbReference type="CDD" id="cd00093">
    <property type="entry name" value="HTH_XRE"/>
    <property type="match status" value="1"/>
</dbReference>
<dbReference type="Gene3D" id="3.40.50.300">
    <property type="entry name" value="P-loop containing nucleotide triphosphate hydrolases"/>
    <property type="match status" value="1"/>
</dbReference>
<dbReference type="SUPFAM" id="SSF48452">
    <property type="entry name" value="TPR-like"/>
    <property type="match status" value="2"/>
</dbReference>
<dbReference type="EMBL" id="RBAM01000025">
    <property type="protein sequence ID" value="RKN61370.1"/>
    <property type="molecule type" value="Genomic_DNA"/>
</dbReference>
<proteinExistence type="predicted"/>
<dbReference type="SUPFAM" id="SSF52540">
    <property type="entry name" value="P-loop containing nucleoside triphosphate hydrolases"/>
    <property type="match status" value="1"/>
</dbReference>
<dbReference type="Proteomes" id="UP000270343">
    <property type="component" value="Unassembled WGS sequence"/>
</dbReference>
<organism evidence="3 4">
    <name type="scientific">Streptomyces klenkii</name>
    <dbReference type="NCBI Taxonomy" id="1420899"/>
    <lineage>
        <taxon>Bacteria</taxon>
        <taxon>Bacillati</taxon>
        <taxon>Actinomycetota</taxon>
        <taxon>Actinomycetes</taxon>
        <taxon>Kitasatosporales</taxon>
        <taxon>Streptomycetaceae</taxon>
        <taxon>Streptomyces</taxon>
    </lineage>
</organism>
<name>A0A3B0AL78_9ACTN</name>
<dbReference type="PRINTS" id="PR00364">
    <property type="entry name" value="DISEASERSIST"/>
</dbReference>
<comment type="caution">
    <text evidence="3">The sequence shown here is derived from an EMBL/GenBank/DDBJ whole genome shotgun (WGS) entry which is preliminary data.</text>
</comment>
<dbReference type="PROSITE" id="PS50943">
    <property type="entry name" value="HTH_CROC1"/>
    <property type="match status" value="1"/>
</dbReference>
<feature type="region of interest" description="Disordered" evidence="1">
    <location>
        <begin position="1"/>
        <end position="24"/>
    </location>
</feature>
<reference evidence="3 4" key="1">
    <citation type="journal article" date="2015" name="Antonie Van Leeuwenhoek">
        <title>Streptomyces klenkii sp. nov., isolated from deep marine sediment.</title>
        <authorList>
            <person name="Veyisoglu A."/>
            <person name="Sahin N."/>
        </authorList>
    </citation>
    <scope>NUCLEOTIDE SEQUENCE [LARGE SCALE GENOMIC DNA]</scope>
    <source>
        <strain evidence="3 4">KCTC 29202</strain>
    </source>
</reference>
<evidence type="ECO:0000313" key="4">
    <source>
        <dbReference type="Proteomes" id="UP000270343"/>
    </source>
</evidence>
<dbReference type="AlphaFoldDB" id="A0A3B0AL78"/>
<evidence type="ECO:0000313" key="3">
    <source>
        <dbReference type="EMBL" id="RKN61370.1"/>
    </source>
</evidence>
<dbReference type="OrthoDB" id="127785at2"/>
<feature type="domain" description="HTH cro/C1-type" evidence="2">
    <location>
        <begin position="43"/>
        <end position="87"/>
    </location>
</feature>
<dbReference type="InterPro" id="IPR027417">
    <property type="entry name" value="P-loop_NTPase"/>
</dbReference>
<protein>
    <submittedName>
        <fullName evidence="3">XRE family transcriptional regulator</fullName>
    </submittedName>
</protein>
<dbReference type="InterPro" id="IPR001387">
    <property type="entry name" value="Cro/C1-type_HTH"/>
</dbReference>
<feature type="region of interest" description="Disordered" evidence="1">
    <location>
        <begin position="49"/>
        <end position="68"/>
    </location>
</feature>
<dbReference type="PANTHER" id="PTHR47691">
    <property type="entry name" value="REGULATOR-RELATED"/>
    <property type="match status" value="1"/>
</dbReference>
<accession>A0A3B0AL78</accession>
<evidence type="ECO:0000256" key="1">
    <source>
        <dbReference type="SAM" id="MobiDB-lite"/>
    </source>
</evidence>
<dbReference type="RefSeq" id="WP_120759504.1">
    <property type="nucleotide sequence ID" value="NZ_RBAM01000025.1"/>
</dbReference>
<sequence length="902" mass="99448">MDTGQDDPAKGNKRPRQRRTPLPELAELTANLNRAFRDSQYETRTQLVNRTDLSPSEVSEMLSGTARRGPDAYRRLAEALGVAPKDINSWLAKVDERRERTAGLTSPVSLEAPVALLPPSVRGRTTLWAELRRRLTSPARRLLVLHGMGGSGKSTLALRLVSFAQDRGIPAWWVPALDEETVAAHLYELAAALGATTRELAAARATGNGPRLLWGLLDKLEGPWLLVLDGADRLPAKASGSVADGTGWIRPSARGLVVITSRDSNPHRWGTRANRRPVKPLGRDDAGQVLLDYAPEAGRAQEAQDLGERVGGVPLALHLIGSYLRTSFGAATTFTQYQAELERRTAAFLDQGGPTVPPAARTHAHLRQMITYTWELSLDALDERGMSDARTLLRLLSGFAPTPLPVDTLDPELLAGRIGGEPTTVSAKEVFTPGTPPSEDERDRLLAALADMGLIDVDRTSEGTRWLQMHSLVAEVSNLHLHKDSERAQSTALLVCRLLCDFDDHHQPSAPENWPLWAMLVPHVRHVLDNAPDSPEGKFIRIGLVWACEQAANYLNRSGDTAAARRLLEQASHLTDRPDAARTFRPLLNRRRAEYAADPQERVRLAGRAMREGLVTSEFPPEEWLRAAQMRAAGLLEVGSVARAAEEIDAYVKLAEQVLGARHRVTVDIRLTRANVWTTQDKHQAAVDELTALLHIVRQDPEAGEEDGIRINLAAALTSLGDFEVAEEHARAVIRARARRLGPDHPDTLRNRILLAGILRGQQRMDEALRESADALALARRRLPPGHETILSLHLSAAEALAWSGNLERAEEELAALEPAMNRLTVPAQLWMNYLKQVHLVRRWRREGMPSRDDLVAMGLGKQDPELQRALLAAVREHNATIVELNNRAGLKTPPIQTLDDH</sequence>
<dbReference type="Gene3D" id="1.25.40.10">
    <property type="entry name" value="Tetratricopeptide repeat domain"/>
    <property type="match status" value="1"/>
</dbReference>
<keyword evidence="4" id="KW-1185">Reference proteome</keyword>
<dbReference type="InterPro" id="IPR011990">
    <property type="entry name" value="TPR-like_helical_dom_sf"/>
</dbReference>
<dbReference type="PANTHER" id="PTHR47691:SF3">
    <property type="entry name" value="HTH-TYPE TRANSCRIPTIONAL REGULATOR RV0890C-RELATED"/>
    <property type="match status" value="1"/>
</dbReference>
<gene>
    <name evidence="3" type="ORF">D7231_32295</name>
</gene>
<evidence type="ECO:0000259" key="2">
    <source>
        <dbReference type="PROSITE" id="PS50943"/>
    </source>
</evidence>
<dbReference type="Pfam" id="PF13424">
    <property type="entry name" value="TPR_12"/>
    <property type="match status" value="1"/>
</dbReference>